<dbReference type="Proteomes" id="UP001219934">
    <property type="component" value="Unassembled WGS sequence"/>
</dbReference>
<comment type="caution">
    <text evidence="2">The sequence shown here is derived from an EMBL/GenBank/DDBJ whole genome shotgun (WGS) entry which is preliminary data.</text>
</comment>
<evidence type="ECO:0000313" key="3">
    <source>
        <dbReference type="Proteomes" id="UP001219934"/>
    </source>
</evidence>
<dbReference type="GO" id="GO:0003714">
    <property type="term" value="F:transcription corepressor activity"/>
    <property type="evidence" value="ECO:0007669"/>
    <property type="project" value="TreeGrafter"/>
</dbReference>
<gene>
    <name evidence="2" type="ORF">JOQ06_005092</name>
</gene>
<dbReference type="GO" id="GO:0036337">
    <property type="term" value="P:Fas signaling pathway"/>
    <property type="evidence" value="ECO:0007669"/>
    <property type="project" value="TreeGrafter"/>
</dbReference>
<dbReference type="AlphaFoldDB" id="A0AAD6ASL3"/>
<dbReference type="PANTHER" id="PTHR15489">
    <property type="entry name" value="CASPASE 8 ASSOCIATED PROTEIN 2"/>
    <property type="match status" value="1"/>
</dbReference>
<dbReference type="GO" id="GO:0008625">
    <property type="term" value="P:extrinsic apoptotic signaling pathway via death domain receptors"/>
    <property type="evidence" value="ECO:0007669"/>
    <property type="project" value="TreeGrafter"/>
</dbReference>
<evidence type="ECO:0000313" key="2">
    <source>
        <dbReference type="EMBL" id="KAJ4929485.1"/>
    </source>
</evidence>
<proteinExistence type="predicted"/>
<dbReference type="InterPro" id="IPR039674">
    <property type="entry name" value="FLASH"/>
</dbReference>
<dbReference type="GO" id="GO:0016605">
    <property type="term" value="C:PML body"/>
    <property type="evidence" value="ECO:0007669"/>
    <property type="project" value="TreeGrafter"/>
</dbReference>
<evidence type="ECO:0000256" key="1">
    <source>
        <dbReference type="SAM" id="Coils"/>
    </source>
</evidence>
<organism evidence="2 3">
    <name type="scientific">Pogonophryne albipinna</name>
    <dbReference type="NCBI Taxonomy" id="1090488"/>
    <lineage>
        <taxon>Eukaryota</taxon>
        <taxon>Metazoa</taxon>
        <taxon>Chordata</taxon>
        <taxon>Craniata</taxon>
        <taxon>Vertebrata</taxon>
        <taxon>Euteleostomi</taxon>
        <taxon>Actinopterygii</taxon>
        <taxon>Neopterygii</taxon>
        <taxon>Teleostei</taxon>
        <taxon>Neoteleostei</taxon>
        <taxon>Acanthomorphata</taxon>
        <taxon>Eupercaria</taxon>
        <taxon>Perciformes</taxon>
        <taxon>Notothenioidei</taxon>
        <taxon>Pogonophryne</taxon>
    </lineage>
</organism>
<protein>
    <submittedName>
        <fullName evidence="2">Uncharacterized protein</fullName>
    </submittedName>
</protein>
<dbReference type="GO" id="GO:0005739">
    <property type="term" value="C:mitochondrion"/>
    <property type="evidence" value="ECO:0007669"/>
    <property type="project" value="TreeGrafter"/>
</dbReference>
<dbReference type="PANTHER" id="PTHR15489:SF2">
    <property type="entry name" value="CASP8-ASSOCIATED PROTEIN 2"/>
    <property type="match status" value="1"/>
</dbReference>
<keyword evidence="1" id="KW-0175">Coiled coil</keyword>
<dbReference type="EMBL" id="JAPTMU010000017">
    <property type="protein sequence ID" value="KAJ4929485.1"/>
    <property type="molecule type" value="Genomic_DNA"/>
</dbReference>
<accession>A0AAD6ASL3</accession>
<feature type="coiled-coil region" evidence="1">
    <location>
        <begin position="43"/>
        <end position="134"/>
    </location>
</feature>
<sequence length="134" mass="15505">MDDFDINDAPGLFVHDDNEDSVDIYDGLDLSFNNNAVNPSPNASRLKESLDLYEEMVTEEQQSRESSYSELKSRFQAAQNQIRELRRRVEQMEIQNTGLNTENGRLKKNICALLQTARQEVIRKDAEIQRLNQL</sequence>
<name>A0AAD6ASL3_9TELE</name>
<keyword evidence="3" id="KW-1185">Reference proteome</keyword>
<reference evidence="2" key="1">
    <citation type="submission" date="2022-11" db="EMBL/GenBank/DDBJ databases">
        <title>Chromosome-level genome of Pogonophryne albipinna.</title>
        <authorList>
            <person name="Jo E."/>
        </authorList>
    </citation>
    <scope>NUCLEOTIDE SEQUENCE</scope>
    <source>
        <strain evidence="2">SGF0006</strain>
        <tissue evidence="2">Muscle</tissue>
    </source>
</reference>